<keyword evidence="1" id="KW-1133">Transmembrane helix</keyword>
<protein>
    <submittedName>
        <fullName evidence="2">Uncharacterized protein</fullName>
    </submittedName>
</protein>
<organism evidence="2 3">
    <name type="scientific">Mycolicibacterium hodleri</name>
    <dbReference type="NCBI Taxonomy" id="49897"/>
    <lineage>
        <taxon>Bacteria</taxon>
        <taxon>Bacillati</taxon>
        <taxon>Actinomycetota</taxon>
        <taxon>Actinomycetes</taxon>
        <taxon>Mycobacteriales</taxon>
        <taxon>Mycobacteriaceae</taxon>
        <taxon>Mycolicibacterium</taxon>
    </lineage>
</organism>
<keyword evidence="1" id="KW-0472">Membrane</keyword>
<comment type="caution">
    <text evidence="2">The sequence shown here is derived from an EMBL/GenBank/DDBJ whole genome shotgun (WGS) entry which is preliminary data.</text>
</comment>
<dbReference type="AlphaFoldDB" id="A0A544VTC3"/>
<evidence type="ECO:0000313" key="2">
    <source>
        <dbReference type="EMBL" id="TQR83231.1"/>
    </source>
</evidence>
<dbReference type="RefSeq" id="WP_142555272.1">
    <property type="nucleotide sequence ID" value="NZ_VIFX01000049.1"/>
</dbReference>
<dbReference type="Proteomes" id="UP000315759">
    <property type="component" value="Unassembled WGS sequence"/>
</dbReference>
<evidence type="ECO:0000256" key="1">
    <source>
        <dbReference type="SAM" id="Phobius"/>
    </source>
</evidence>
<sequence length="155" mass="16516">MKRVRPLTTVVVVVAVLIGSAIWWVFFRGPSSSDCAPVREMLAFNKSEIDALNAKTHVPEPGSSEAATDPSELDYRAWVDGLTDRAAKVTAPELAGPAKETAETADRLVRARLDFDAQSARTAPGAVAPASAMIVAAFNDQFEAQVSQLTKTCPS</sequence>
<dbReference type="EMBL" id="VIFX01000049">
    <property type="protein sequence ID" value="TQR83231.1"/>
    <property type="molecule type" value="Genomic_DNA"/>
</dbReference>
<evidence type="ECO:0000313" key="3">
    <source>
        <dbReference type="Proteomes" id="UP000315759"/>
    </source>
</evidence>
<name>A0A544VTC3_9MYCO</name>
<keyword evidence="1" id="KW-0812">Transmembrane</keyword>
<gene>
    <name evidence="2" type="ORF">D8S82_28270</name>
</gene>
<accession>A0A544VTC3</accession>
<proteinExistence type="predicted"/>
<reference evidence="2 3" key="1">
    <citation type="submission" date="2018-10" db="EMBL/GenBank/DDBJ databases">
        <title>Draft genome of Mycobacterium hodleri strain B.</title>
        <authorList>
            <person name="Amande T.J."/>
            <person name="Mcgenity T.J."/>
        </authorList>
    </citation>
    <scope>NUCLEOTIDE SEQUENCE [LARGE SCALE GENOMIC DNA]</scope>
    <source>
        <strain evidence="2 3">B</strain>
    </source>
</reference>
<keyword evidence="3" id="KW-1185">Reference proteome</keyword>
<feature type="transmembrane region" description="Helical" evidence="1">
    <location>
        <begin position="7"/>
        <end position="27"/>
    </location>
</feature>